<dbReference type="SUPFAM" id="SSF55753">
    <property type="entry name" value="Actin depolymerizing proteins"/>
    <property type="match status" value="1"/>
</dbReference>
<proteinExistence type="predicted"/>
<protein>
    <recommendedName>
        <fullName evidence="2">ADF-H domain-containing protein</fullName>
    </recommendedName>
</protein>
<reference evidence="4" key="1">
    <citation type="journal article" date="2006" name="PLoS Biol.">
        <title>Macronuclear genome sequence of the ciliate Tetrahymena thermophila, a model eukaryote.</title>
        <authorList>
            <person name="Eisen J.A."/>
            <person name="Coyne R.S."/>
            <person name="Wu M."/>
            <person name="Wu D."/>
            <person name="Thiagarajan M."/>
            <person name="Wortman J.R."/>
            <person name="Badger J.H."/>
            <person name="Ren Q."/>
            <person name="Amedeo P."/>
            <person name="Jones K.M."/>
            <person name="Tallon L.J."/>
            <person name="Delcher A.L."/>
            <person name="Salzberg S.L."/>
            <person name="Silva J.C."/>
            <person name="Haas B.J."/>
            <person name="Majoros W.H."/>
            <person name="Farzad M."/>
            <person name="Carlton J.M."/>
            <person name="Smith R.K. Jr."/>
            <person name="Garg J."/>
            <person name="Pearlman R.E."/>
            <person name="Karrer K.M."/>
            <person name="Sun L."/>
            <person name="Manning G."/>
            <person name="Elde N.C."/>
            <person name="Turkewitz A.P."/>
            <person name="Asai D.J."/>
            <person name="Wilkes D.E."/>
            <person name="Wang Y."/>
            <person name="Cai H."/>
            <person name="Collins K."/>
            <person name="Stewart B.A."/>
            <person name="Lee S.R."/>
            <person name="Wilamowska K."/>
            <person name="Weinberg Z."/>
            <person name="Ruzzo W.L."/>
            <person name="Wloga D."/>
            <person name="Gaertig J."/>
            <person name="Frankel J."/>
            <person name="Tsao C.-C."/>
            <person name="Gorovsky M.A."/>
            <person name="Keeling P.J."/>
            <person name="Waller R.F."/>
            <person name="Patron N.J."/>
            <person name="Cherry J.M."/>
            <person name="Stover N.A."/>
            <person name="Krieger C.J."/>
            <person name="del Toro C."/>
            <person name="Ryder H.F."/>
            <person name="Williamson S.C."/>
            <person name="Barbeau R.A."/>
            <person name="Hamilton E.P."/>
            <person name="Orias E."/>
        </authorList>
    </citation>
    <scope>NUCLEOTIDE SEQUENCE [LARGE SCALE GENOMIC DNA]</scope>
    <source>
        <strain evidence="4">SB210</strain>
    </source>
</reference>
<dbReference type="InParanoid" id="Q22PG9"/>
<accession>Q22PG9</accession>
<evidence type="ECO:0000313" key="3">
    <source>
        <dbReference type="EMBL" id="EAR87140.1"/>
    </source>
</evidence>
<name>Q22PG9_TETTS</name>
<dbReference type="Pfam" id="PF00241">
    <property type="entry name" value="Cofilin_ADF"/>
    <property type="match status" value="1"/>
</dbReference>
<dbReference type="Gene3D" id="3.40.20.10">
    <property type="entry name" value="Severin"/>
    <property type="match status" value="1"/>
</dbReference>
<dbReference type="AlphaFoldDB" id="Q22PG9"/>
<evidence type="ECO:0000259" key="2">
    <source>
        <dbReference type="Pfam" id="PF00241"/>
    </source>
</evidence>
<feature type="domain" description="ADF-H" evidence="2">
    <location>
        <begin position="31"/>
        <end position="148"/>
    </location>
</feature>
<dbReference type="InterPro" id="IPR002108">
    <property type="entry name" value="ADF-H"/>
</dbReference>
<evidence type="ECO:0000256" key="1">
    <source>
        <dbReference type="SAM" id="SignalP"/>
    </source>
</evidence>
<feature type="signal peptide" evidence="1">
    <location>
        <begin position="1"/>
        <end position="22"/>
    </location>
</feature>
<keyword evidence="4" id="KW-1185">Reference proteome</keyword>
<evidence type="ECO:0000313" key="4">
    <source>
        <dbReference type="Proteomes" id="UP000009168"/>
    </source>
</evidence>
<dbReference type="InterPro" id="IPR029006">
    <property type="entry name" value="ADF-H/Gelsolin-like_dom_sf"/>
</dbReference>
<organism evidence="3 4">
    <name type="scientific">Tetrahymena thermophila (strain SB210)</name>
    <dbReference type="NCBI Taxonomy" id="312017"/>
    <lineage>
        <taxon>Eukaryota</taxon>
        <taxon>Sar</taxon>
        <taxon>Alveolata</taxon>
        <taxon>Ciliophora</taxon>
        <taxon>Intramacronucleata</taxon>
        <taxon>Oligohymenophorea</taxon>
        <taxon>Hymenostomatida</taxon>
        <taxon>Tetrahymenina</taxon>
        <taxon>Tetrahymenidae</taxon>
        <taxon>Tetrahymena</taxon>
    </lineage>
</organism>
<dbReference type="Proteomes" id="UP000009168">
    <property type="component" value="Unassembled WGS sequence"/>
</dbReference>
<dbReference type="EMBL" id="GG662855">
    <property type="protein sequence ID" value="EAR87140.1"/>
    <property type="molecule type" value="Genomic_DNA"/>
</dbReference>
<dbReference type="GeneID" id="7842353"/>
<gene>
    <name evidence="3" type="ORF">TTHERM_00361750</name>
</gene>
<dbReference type="KEGG" id="tet:TTHERM_00361750"/>
<dbReference type="HOGENOM" id="CLU_1638818_0_0_1"/>
<feature type="chain" id="PRO_5004200975" description="ADF-H domain-containing protein" evidence="1">
    <location>
        <begin position="23"/>
        <end position="163"/>
    </location>
</feature>
<keyword evidence="1" id="KW-0732">Signal</keyword>
<dbReference type="RefSeq" id="XP_001007385.1">
    <property type="nucleotide sequence ID" value="XM_001007385.1"/>
</dbReference>
<sequence>MSIFTKLILISCFLSILNLVESKTLRSRQAVKIDEKVKEAVIDLNSNRISGFKIKQGLDYDIELVETYSTEQDIYEIVLNEEQKQSSIYVFYVSYETDEIPPRTFSKRILLCFLPPKDKLANKMKSAKACVDFRNSFNTLKIEIDRIDHSTRSEIISEIKNRK</sequence>